<dbReference type="Proteomes" id="UP000283530">
    <property type="component" value="Unassembled WGS sequence"/>
</dbReference>
<sequence>MGRKSAQRGHRTFEPNVKADIDDMSGGYEGNGVDKNGSDDVLFDEITLQELEIYKGKKQEILGDNKGGDELLFDKMALQDLKIYGKELKILKSAGPTKANVESSRKRNHSHSQFEDAELDLEERTCHQKSRLSKQLKVENEWAEDCSSLCNLRHVGSIKPEQESTLFSVNQDLLAVAMPRASIKCEPLLYNSGYLCGLDNIKTEIIETKSYFLQNTACFADCSAASCFTDMNSSESSLELLGRVDLGQLESEKSTPFPEKMKGFVERVDDEGELEMKESAFFNNEFLQCSLNEASTKYFEGMEESTNFTMKLSGESFDGSSDNFDGGELEMRGSTSFTEETLYCSLNEASTEYLEEKEESTYFVEDMGLSGESSNGFPDVRELDTEELSSTNNESIPCLNEALTHCSAPGRSTFLQEIAENHCCRPFTSELMIEGLLPHLLSAGNSEEIPFLNIPGSETHHNSIGPSSQEISCQVHKNTVTQVSDMAIDDSPQSRESTDASYGCISGLECEDLGDNADENPIESEVPTDSVKDTSIAHEDHSTGGTNGPYSSPPDSNDSVTAYNKSFDGRSPQDSKPSVFASVDESAKTSIQICPNNGTEGLNAMESFDNFHGEKPKHPPERLLSTRKAISPTCQETLRRAMTTEELYESVKLSNYRRRLWFEKRTKASTTGVVLKEADVMMGHDGIIKKLKNSDDGSLPSVAEDIFTSPHACMEPFTCTGCSLNHENAQKAIRFSYHQIHDMECFVMKLMKEIKSMKYALKENSSPQPFPSPDLTSRISEMRKASLNVARLEKITRRWHSVLTKDWKRFCNMMNLSGNQSTNSTIRNRQKKVKFADEVGGLLCHVKVFEKIQPLSSSKTEESDHKLSQIEDVH</sequence>
<keyword evidence="3" id="KW-1185">Reference proteome</keyword>
<feature type="compositionally biased region" description="Basic residues" evidence="1">
    <location>
        <begin position="1"/>
        <end position="10"/>
    </location>
</feature>
<accession>A0A443N1G6</accession>
<feature type="region of interest" description="Disordered" evidence="1">
    <location>
        <begin position="95"/>
        <end position="117"/>
    </location>
</feature>
<organism evidence="2 3">
    <name type="scientific">Cinnamomum micranthum f. kanehirae</name>
    <dbReference type="NCBI Taxonomy" id="337451"/>
    <lineage>
        <taxon>Eukaryota</taxon>
        <taxon>Viridiplantae</taxon>
        <taxon>Streptophyta</taxon>
        <taxon>Embryophyta</taxon>
        <taxon>Tracheophyta</taxon>
        <taxon>Spermatophyta</taxon>
        <taxon>Magnoliopsida</taxon>
        <taxon>Magnoliidae</taxon>
        <taxon>Laurales</taxon>
        <taxon>Lauraceae</taxon>
        <taxon>Cinnamomum</taxon>
    </lineage>
</organism>
<dbReference type="OrthoDB" id="775914at2759"/>
<feature type="region of interest" description="Disordered" evidence="1">
    <location>
        <begin position="1"/>
        <end position="36"/>
    </location>
</feature>
<evidence type="ECO:0000256" key="1">
    <source>
        <dbReference type="SAM" id="MobiDB-lite"/>
    </source>
</evidence>
<name>A0A443N1G6_9MAGN</name>
<feature type="compositionally biased region" description="Basic and acidic residues" evidence="1">
    <location>
        <begin position="530"/>
        <end position="542"/>
    </location>
</feature>
<protein>
    <submittedName>
        <fullName evidence="2">Uncharacterized protein</fullName>
    </submittedName>
</protein>
<dbReference type="EMBL" id="QPKB01000001">
    <property type="protein sequence ID" value="RWR72351.1"/>
    <property type="molecule type" value="Genomic_DNA"/>
</dbReference>
<comment type="caution">
    <text evidence="2">The sequence shown here is derived from an EMBL/GenBank/DDBJ whole genome shotgun (WGS) entry which is preliminary data.</text>
</comment>
<gene>
    <name evidence="2" type="ORF">CKAN_00056600</name>
</gene>
<reference evidence="2 3" key="1">
    <citation type="journal article" date="2019" name="Nat. Plants">
        <title>Stout camphor tree genome fills gaps in understanding of flowering plant genome evolution.</title>
        <authorList>
            <person name="Chaw S.M."/>
            <person name="Liu Y.C."/>
            <person name="Wu Y.W."/>
            <person name="Wang H.Y."/>
            <person name="Lin C.I."/>
            <person name="Wu C.S."/>
            <person name="Ke H.M."/>
            <person name="Chang L.Y."/>
            <person name="Hsu C.Y."/>
            <person name="Yang H.T."/>
            <person name="Sudianto E."/>
            <person name="Hsu M.H."/>
            <person name="Wu K.P."/>
            <person name="Wang L.N."/>
            <person name="Leebens-Mack J.H."/>
            <person name="Tsai I.J."/>
        </authorList>
    </citation>
    <scope>NUCLEOTIDE SEQUENCE [LARGE SCALE GENOMIC DNA]</scope>
    <source>
        <strain evidence="3">cv. Chaw 1501</strain>
        <tissue evidence="2">Young leaves</tissue>
    </source>
</reference>
<feature type="region of interest" description="Disordered" evidence="1">
    <location>
        <begin position="513"/>
        <end position="582"/>
    </location>
</feature>
<dbReference type="AlphaFoldDB" id="A0A443N1G6"/>
<dbReference type="PANTHER" id="PTHR34461">
    <property type="entry name" value="EXPRESSED PROTEIN"/>
    <property type="match status" value="1"/>
</dbReference>
<feature type="compositionally biased region" description="Polar residues" evidence="1">
    <location>
        <begin position="548"/>
        <end position="564"/>
    </location>
</feature>
<proteinExistence type="predicted"/>
<feature type="compositionally biased region" description="Basic and acidic residues" evidence="1">
    <location>
        <begin position="11"/>
        <end position="21"/>
    </location>
</feature>
<evidence type="ECO:0000313" key="2">
    <source>
        <dbReference type="EMBL" id="RWR72351.1"/>
    </source>
</evidence>
<feature type="compositionally biased region" description="Acidic residues" evidence="1">
    <location>
        <begin position="513"/>
        <end position="522"/>
    </location>
</feature>
<evidence type="ECO:0000313" key="3">
    <source>
        <dbReference type="Proteomes" id="UP000283530"/>
    </source>
</evidence>
<dbReference type="PANTHER" id="PTHR34461:SF2">
    <property type="entry name" value="EXPRESSED PROTEIN"/>
    <property type="match status" value="1"/>
</dbReference>